<feature type="transmembrane region" description="Helical" evidence="1">
    <location>
        <begin position="47"/>
        <end position="71"/>
    </location>
</feature>
<gene>
    <name evidence="2" type="ORF">POM88_031556</name>
</gene>
<feature type="transmembrane region" description="Helical" evidence="1">
    <location>
        <begin position="78"/>
        <end position="99"/>
    </location>
</feature>
<evidence type="ECO:0000313" key="3">
    <source>
        <dbReference type="Proteomes" id="UP001237642"/>
    </source>
</evidence>
<name>A0AAD8MKH1_9APIA</name>
<keyword evidence="1" id="KW-1133">Transmembrane helix</keyword>
<accession>A0AAD8MKH1</accession>
<keyword evidence="3" id="KW-1185">Reference proteome</keyword>
<protein>
    <submittedName>
        <fullName evidence="2">Uncharacterized protein</fullName>
    </submittedName>
</protein>
<evidence type="ECO:0000313" key="2">
    <source>
        <dbReference type="EMBL" id="KAK1375363.1"/>
    </source>
</evidence>
<dbReference type="EMBL" id="JAUIZM010000007">
    <property type="protein sequence ID" value="KAK1375363.1"/>
    <property type="molecule type" value="Genomic_DNA"/>
</dbReference>
<keyword evidence="1" id="KW-0812">Transmembrane</keyword>
<organism evidence="2 3">
    <name type="scientific">Heracleum sosnowskyi</name>
    <dbReference type="NCBI Taxonomy" id="360622"/>
    <lineage>
        <taxon>Eukaryota</taxon>
        <taxon>Viridiplantae</taxon>
        <taxon>Streptophyta</taxon>
        <taxon>Embryophyta</taxon>
        <taxon>Tracheophyta</taxon>
        <taxon>Spermatophyta</taxon>
        <taxon>Magnoliopsida</taxon>
        <taxon>eudicotyledons</taxon>
        <taxon>Gunneridae</taxon>
        <taxon>Pentapetalae</taxon>
        <taxon>asterids</taxon>
        <taxon>campanulids</taxon>
        <taxon>Apiales</taxon>
        <taxon>Apiaceae</taxon>
        <taxon>Apioideae</taxon>
        <taxon>apioid superclade</taxon>
        <taxon>Tordylieae</taxon>
        <taxon>Tordyliinae</taxon>
        <taxon>Heracleum</taxon>
    </lineage>
</organism>
<comment type="caution">
    <text evidence="2">The sequence shown here is derived from an EMBL/GenBank/DDBJ whole genome shotgun (WGS) entry which is preliminary data.</text>
</comment>
<reference evidence="2" key="1">
    <citation type="submission" date="2023-02" db="EMBL/GenBank/DDBJ databases">
        <title>Genome of toxic invasive species Heracleum sosnowskyi carries increased number of genes despite the absence of recent whole-genome duplications.</title>
        <authorList>
            <person name="Schelkunov M."/>
            <person name="Shtratnikova V."/>
            <person name="Makarenko M."/>
            <person name="Klepikova A."/>
            <person name="Omelchenko D."/>
            <person name="Novikova G."/>
            <person name="Obukhova E."/>
            <person name="Bogdanov V."/>
            <person name="Penin A."/>
            <person name="Logacheva M."/>
        </authorList>
    </citation>
    <scope>NUCLEOTIDE SEQUENCE</scope>
    <source>
        <strain evidence="2">Hsosn_3</strain>
        <tissue evidence="2">Leaf</tissue>
    </source>
</reference>
<sequence length="134" mass="14889">MGARTRPYGTMESINETDEAAIAAACVAEKGLESGKISSWLSLTLKWLGTVIAVLLYCSTVVLVMLLYPAVGQHPERVLILILLVILWFVFALCIYAFLKDTYNKTKEYKEAIKLIRKADSLQGVADLRSIVCF</sequence>
<proteinExistence type="predicted"/>
<reference evidence="2" key="2">
    <citation type="submission" date="2023-05" db="EMBL/GenBank/DDBJ databases">
        <authorList>
            <person name="Schelkunov M.I."/>
        </authorList>
    </citation>
    <scope>NUCLEOTIDE SEQUENCE</scope>
    <source>
        <strain evidence="2">Hsosn_3</strain>
        <tissue evidence="2">Leaf</tissue>
    </source>
</reference>
<keyword evidence="1" id="KW-0472">Membrane</keyword>
<dbReference type="Proteomes" id="UP001237642">
    <property type="component" value="Unassembled WGS sequence"/>
</dbReference>
<evidence type="ECO:0000256" key="1">
    <source>
        <dbReference type="SAM" id="Phobius"/>
    </source>
</evidence>
<dbReference type="AlphaFoldDB" id="A0AAD8MKH1"/>